<dbReference type="EMBL" id="JAYERP010000001">
    <property type="protein sequence ID" value="MEA3570947.1"/>
    <property type="molecule type" value="Genomic_DNA"/>
</dbReference>
<name>A0ABU5PMH2_9BACL</name>
<evidence type="ECO:0000313" key="1">
    <source>
        <dbReference type="EMBL" id="MEA3570947.1"/>
    </source>
</evidence>
<proteinExistence type="predicted"/>
<protein>
    <recommendedName>
        <fullName evidence="3">Replication protein</fullName>
    </recommendedName>
</protein>
<accession>A0ABU5PMH2</accession>
<comment type="caution">
    <text evidence="1">The sequence shown here is derived from an EMBL/GenBank/DDBJ whole genome shotgun (WGS) entry which is preliminary data.</text>
</comment>
<sequence length="305" mass="35423">MAIDRRREQRRWANLTPQTKRGVLARKEAIESELGERLTHFEIVLKTTEPQARGRKTLDELRNHSDENGGFVFALFNGCMTMTERFPSLSQSDLARLMFLGTYTNYDGRLQYDNGRPINRKALESLLNMSRARFSEFYGKLLADGIINDENEHGDIYVNPSIFYRGSLDDAEYKLDEYRHTRLFRRTVRNLYERYNGRSIKQLAIVFAVLPFINFSFNVVCFNPEEQNEDRVSPMDLDRLAALLNYKDTQKLRTALGSLKLDGKPVFLVIPDVNDKRKRRVIVNPRVVYAGTNPERLAAIKVLFN</sequence>
<reference evidence="1 2" key="1">
    <citation type="submission" date="2023-12" db="EMBL/GenBank/DDBJ databases">
        <title>Whole genome sequencing of Paenibacillus phoenicis isolated from the Phoenix Mars Lander spacecraft assembly facility.</title>
        <authorList>
            <person name="Garcia A."/>
            <person name="Venkateswaran K."/>
        </authorList>
    </citation>
    <scope>NUCLEOTIDE SEQUENCE [LARGE SCALE GENOMIC DNA]</scope>
    <source>
        <strain evidence="1 2">3PO2SA</strain>
    </source>
</reference>
<keyword evidence="2" id="KW-1185">Reference proteome</keyword>
<dbReference type="Proteomes" id="UP001292216">
    <property type="component" value="Unassembled WGS sequence"/>
</dbReference>
<organism evidence="1 2">
    <name type="scientific">Paenibacillus phoenicis</name>
    <dbReference type="NCBI Taxonomy" id="554117"/>
    <lineage>
        <taxon>Bacteria</taxon>
        <taxon>Bacillati</taxon>
        <taxon>Bacillota</taxon>
        <taxon>Bacilli</taxon>
        <taxon>Bacillales</taxon>
        <taxon>Paenibacillaceae</taxon>
        <taxon>Paenibacillus</taxon>
    </lineage>
</organism>
<evidence type="ECO:0000313" key="2">
    <source>
        <dbReference type="Proteomes" id="UP001292216"/>
    </source>
</evidence>
<gene>
    <name evidence="1" type="ORF">U9M73_13225</name>
</gene>
<dbReference type="RefSeq" id="WP_323077645.1">
    <property type="nucleotide sequence ID" value="NZ_CBCSKM010000008.1"/>
</dbReference>
<evidence type="ECO:0008006" key="3">
    <source>
        <dbReference type="Google" id="ProtNLM"/>
    </source>
</evidence>